<dbReference type="Proteomes" id="UP000198901">
    <property type="component" value="Unassembled WGS sequence"/>
</dbReference>
<dbReference type="SUPFAM" id="SSF50939">
    <property type="entry name" value="Sialidases"/>
    <property type="match status" value="1"/>
</dbReference>
<proteinExistence type="predicted"/>
<dbReference type="AlphaFoldDB" id="A0A1G9LFL3"/>
<dbReference type="Pfam" id="PF13088">
    <property type="entry name" value="BNR_2"/>
    <property type="match status" value="1"/>
</dbReference>
<evidence type="ECO:0000259" key="1">
    <source>
        <dbReference type="Pfam" id="PF13088"/>
    </source>
</evidence>
<dbReference type="PANTHER" id="PTHR43752:SF2">
    <property type="entry name" value="BNR_ASP-BOX REPEAT FAMILY PROTEIN"/>
    <property type="match status" value="1"/>
</dbReference>
<name>A0A1G9LFL3_9BACT</name>
<evidence type="ECO:0000313" key="2">
    <source>
        <dbReference type="EMBL" id="SDL60769.1"/>
    </source>
</evidence>
<dbReference type="PANTHER" id="PTHR43752">
    <property type="entry name" value="BNR/ASP-BOX REPEAT FAMILY PROTEIN"/>
    <property type="match status" value="1"/>
</dbReference>
<dbReference type="Gene3D" id="2.120.10.10">
    <property type="match status" value="1"/>
</dbReference>
<keyword evidence="3" id="KW-1185">Reference proteome</keyword>
<dbReference type="EMBL" id="FNGS01000002">
    <property type="protein sequence ID" value="SDL60769.1"/>
    <property type="molecule type" value="Genomic_DNA"/>
</dbReference>
<gene>
    <name evidence="2" type="ORF">SAMN04488090_1400</name>
</gene>
<organism evidence="2 3">
    <name type="scientific">Siphonobacter aquaeclarae</name>
    <dbReference type="NCBI Taxonomy" id="563176"/>
    <lineage>
        <taxon>Bacteria</taxon>
        <taxon>Pseudomonadati</taxon>
        <taxon>Bacteroidota</taxon>
        <taxon>Cytophagia</taxon>
        <taxon>Cytophagales</taxon>
        <taxon>Cytophagaceae</taxon>
        <taxon>Siphonobacter</taxon>
    </lineage>
</organism>
<evidence type="ECO:0000313" key="3">
    <source>
        <dbReference type="Proteomes" id="UP000198901"/>
    </source>
</evidence>
<feature type="domain" description="Sialidase" evidence="1">
    <location>
        <begin position="50"/>
        <end position="324"/>
    </location>
</feature>
<dbReference type="InterPro" id="IPR011040">
    <property type="entry name" value="Sialidase"/>
</dbReference>
<sequence length="356" mass="39800">MKYALLALLTYVGTFCHAQQRQAVLVDEFIYDKAPFPSCHASTLAETPGGLVAAWFGGTHENNPDVGIWFSELVKGKWTAPREVANGVQADGKRFASWNPVLFQMPKKGNLLLFYKVGPSPSTWWGMLIRSADGGKTWSKPERLPEGIYGPIKNKPELLKDGTLICPTSSEDHGWRVHFEYTKDEGKTWTRSEAINDGKEFSAIQPSVLFLKDGRLQILCRSKNNAILEAFSSDQGKTWTALTKTQLPNPNSGTDAVTLKDGRQALVYNHTKKAGGTWGKERTPLNLAISPDGQKWYTAAVLEKEPGEYSYPAIIQTKDGLIHLTYTWKREKIKHVVVDPKKADLLEIRDGIWPEK</sequence>
<reference evidence="2 3" key="1">
    <citation type="submission" date="2016-10" db="EMBL/GenBank/DDBJ databases">
        <authorList>
            <person name="de Groot N.N."/>
        </authorList>
    </citation>
    <scope>NUCLEOTIDE SEQUENCE [LARGE SCALE GENOMIC DNA]</scope>
    <source>
        <strain evidence="2 3">DSM 21668</strain>
    </source>
</reference>
<dbReference type="CDD" id="cd15482">
    <property type="entry name" value="Sialidase_non-viral"/>
    <property type="match status" value="1"/>
</dbReference>
<dbReference type="InterPro" id="IPR036278">
    <property type="entry name" value="Sialidase_sf"/>
</dbReference>
<dbReference type="RefSeq" id="WP_093199502.1">
    <property type="nucleotide sequence ID" value="NZ_FNGS01000002.1"/>
</dbReference>
<protein>
    <submittedName>
        <fullName evidence="2">Predicted neuraminidase (Sialidase)</fullName>
    </submittedName>
</protein>
<dbReference type="STRING" id="563176.SAMN04488090_1400"/>
<dbReference type="OrthoDB" id="41724at2"/>
<accession>A0A1G9LFL3</accession>